<dbReference type="InterPro" id="IPR001578">
    <property type="entry name" value="Peptidase_C12_UCH"/>
</dbReference>
<dbReference type="GO" id="GO:0016579">
    <property type="term" value="P:protein deubiquitination"/>
    <property type="evidence" value="ECO:0007669"/>
    <property type="project" value="TreeGrafter"/>
</dbReference>
<dbReference type="PANTHER" id="PTHR10589:SF17">
    <property type="entry name" value="UBIQUITIN CARBOXYL-TERMINAL HYDROLASE"/>
    <property type="match status" value="1"/>
</dbReference>
<dbReference type="Proteomes" id="UP000250140">
    <property type="component" value="Unassembled WGS sequence"/>
</dbReference>
<feature type="active site" description="Nucleophile" evidence="7">
    <location>
        <position position="109"/>
    </location>
</feature>
<dbReference type="PRINTS" id="PR00707">
    <property type="entry name" value="UBCTHYDRLASE"/>
</dbReference>
<feature type="site" description="Transition state stabilizer" evidence="7">
    <location>
        <position position="103"/>
    </location>
</feature>
<sequence length="250" mass="28017">MELKSAPRTNEPVYRKHFIPLESNPELFTELIHELGVLPSLSFQDVLSLDDPELLGFVARPAFALILVFPTTNVYERQKTTEEAMQDEYQGSGNGEDVVWFKQTINNACGLYGILHAVCNGASRDHIASNSILSDLLKESLPLQPDARAKILEDSEEVESAYTAVARQGDSEVPEDPEDEVDFHYVCFVRSSKSGHVYELDGDRKGPIDRGEFKGADDMLCEDCLNLVREFVTKEKDNLNFSLMALVLNE</sequence>
<dbReference type="PROSITE" id="PS52048">
    <property type="entry name" value="UCH_DOMAIN"/>
    <property type="match status" value="1"/>
</dbReference>
<evidence type="ECO:0000256" key="2">
    <source>
        <dbReference type="ARBA" id="ARBA00009326"/>
    </source>
</evidence>
<reference evidence="10 11" key="1">
    <citation type="journal article" date="2016" name="Nat. Commun.">
        <title>Ectomycorrhizal ecology is imprinted in the genome of the dominant symbiotic fungus Cenococcum geophilum.</title>
        <authorList>
            <consortium name="DOE Joint Genome Institute"/>
            <person name="Peter M."/>
            <person name="Kohler A."/>
            <person name="Ohm R.A."/>
            <person name="Kuo A."/>
            <person name="Krutzmann J."/>
            <person name="Morin E."/>
            <person name="Arend M."/>
            <person name="Barry K.W."/>
            <person name="Binder M."/>
            <person name="Choi C."/>
            <person name="Clum A."/>
            <person name="Copeland A."/>
            <person name="Grisel N."/>
            <person name="Haridas S."/>
            <person name="Kipfer T."/>
            <person name="LaButti K."/>
            <person name="Lindquist E."/>
            <person name="Lipzen A."/>
            <person name="Maire R."/>
            <person name="Meier B."/>
            <person name="Mihaltcheva S."/>
            <person name="Molinier V."/>
            <person name="Murat C."/>
            <person name="Poggeler S."/>
            <person name="Quandt C.A."/>
            <person name="Sperisen C."/>
            <person name="Tritt A."/>
            <person name="Tisserant E."/>
            <person name="Crous P.W."/>
            <person name="Henrissat B."/>
            <person name="Nehls U."/>
            <person name="Egli S."/>
            <person name="Spatafora J.W."/>
            <person name="Grigoriev I.V."/>
            <person name="Martin F.M."/>
        </authorList>
    </citation>
    <scope>NUCLEOTIDE SEQUENCE [LARGE SCALE GENOMIC DNA]</scope>
    <source>
        <strain evidence="10 11">CBS 207.34</strain>
    </source>
</reference>
<accession>A0A8E2FA96</accession>
<dbReference type="AlphaFoldDB" id="A0A8E2FA96"/>
<dbReference type="SUPFAM" id="SSF54001">
    <property type="entry name" value="Cysteine proteinases"/>
    <property type="match status" value="1"/>
</dbReference>
<evidence type="ECO:0000256" key="1">
    <source>
        <dbReference type="ARBA" id="ARBA00000707"/>
    </source>
</evidence>
<dbReference type="InterPro" id="IPR036959">
    <property type="entry name" value="Peptidase_C12_UCH_sf"/>
</dbReference>
<evidence type="ECO:0000313" key="10">
    <source>
        <dbReference type="EMBL" id="OCL13170.1"/>
    </source>
</evidence>
<comment type="similarity">
    <text evidence="2 7 8">Belongs to the peptidase C12 family.</text>
</comment>
<comment type="catalytic activity">
    <reaction evidence="1 7 8">
        <text>Thiol-dependent hydrolysis of ester, thioester, amide, peptide and isopeptide bonds formed by the C-terminal Gly of ubiquitin (a 76-residue protein attached to proteins as an intracellular targeting signal).</text>
        <dbReference type="EC" id="3.4.19.12"/>
    </reaction>
</comment>
<feature type="domain" description="UCH catalytic" evidence="9">
    <location>
        <begin position="17"/>
        <end position="248"/>
    </location>
</feature>
<protein>
    <recommendedName>
        <fullName evidence="8">Ubiquitin carboxyl-terminal hydrolase</fullName>
        <ecNumber evidence="8">3.4.19.12</ecNumber>
    </recommendedName>
</protein>
<evidence type="ECO:0000256" key="8">
    <source>
        <dbReference type="RuleBase" id="RU361215"/>
    </source>
</evidence>
<dbReference type="Pfam" id="PF01088">
    <property type="entry name" value="Peptidase_C12"/>
    <property type="match status" value="1"/>
</dbReference>
<keyword evidence="6 7" id="KW-0788">Thiol protease</keyword>
<keyword evidence="3 7" id="KW-0645">Protease</keyword>
<gene>
    <name evidence="10" type="ORF">AOQ84DRAFT_333053</name>
</gene>
<feature type="site" description="Important for enzyme activity" evidence="7">
    <location>
        <position position="201"/>
    </location>
</feature>
<keyword evidence="5 7" id="KW-0378">Hydrolase</keyword>
<dbReference type="GO" id="GO:0005737">
    <property type="term" value="C:cytoplasm"/>
    <property type="evidence" value="ECO:0007669"/>
    <property type="project" value="TreeGrafter"/>
</dbReference>
<evidence type="ECO:0000259" key="9">
    <source>
        <dbReference type="PROSITE" id="PS52048"/>
    </source>
</evidence>
<dbReference type="InterPro" id="IPR038765">
    <property type="entry name" value="Papain-like_cys_pep_sf"/>
</dbReference>
<dbReference type="OrthoDB" id="427186at2759"/>
<evidence type="ECO:0000256" key="6">
    <source>
        <dbReference type="ARBA" id="ARBA00022807"/>
    </source>
</evidence>
<dbReference type="PANTHER" id="PTHR10589">
    <property type="entry name" value="UBIQUITIN CARBOXYL-TERMINAL HYDROLASE"/>
    <property type="match status" value="1"/>
</dbReference>
<dbReference type="FunFam" id="3.40.532.10:FF:000008">
    <property type="entry name" value="Ubiquitin carboxyl-terminal hydrolase"/>
    <property type="match status" value="1"/>
</dbReference>
<dbReference type="Gene3D" id="3.40.532.10">
    <property type="entry name" value="Peptidase C12, ubiquitin carboxyl-terminal hydrolase"/>
    <property type="match status" value="1"/>
</dbReference>
<evidence type="ECO:0000256" key="3">
    <source>
        <dbReference type="ARBA" id="ARBA00022670"/>
    </source>
</evidence>
<dbReference type="CDD" id="cd09616">
    <property type="entry name" value="Peptidase_C12_UCH_L1_L3"/>
    <property type="match status" value="1"/>
</dbReference>
<feature type="active site" description="Proton donor" evidence="7">
    <location>
        <position position="184"/>
    </location>
</feature>
<name>A0A8E2FA96_9PEZI</name>
<dbReference type="EC" id="3.4.19.12" evidence="8"/>
<proteinExistence type="inferred from homology"/>
<evidence type="ECO:0000256" key="5">
    <source>
        <dbReference type="ARBA" id="ARBA00022801"/>
    </source>
</evidence>
<dbReference type="GO" id="GO:0006511">
    <property type="term" value="P:ubiquitin-dependent protein catabolic process"/>
    <property type="evidence" value="ECO:0007669"/>
    <property type="project" value="UniProtKB-UniRule"/>
</dbReference>
<evidence type="ECO:0000256" key="7">
    <source>
        <dbReference type="PROSITE-ProRule" id="PRU01393"/>
    </source>
</evidence>
<evidence type="ECO:0000313" key="11">
    <source>
        <dbReference type="Proteomes" id="UP000250140"/>
    </source>
</evidence>
<keyword evidence="11" id="KW-1185">Reference proteome</keyword>
<dbReference type="GO" id="GO:0004843">
    <property type="term" value="F:cysteine-type deubiquitinase activity"/>
    <property type="evidence" value="ECO:0007669"/>
    <property type="project" value="UniProtKB-UniRule"/>
</dbReference>
<evidence type="ECO:0000256" key="4">
    <source>
        <dbReference type="ARBA" id="ARBA00022786"/>
    </source>
</evidence>
<keyword evidence="4 7" id="KW-0833">Ubl conjugation pathway</keyword>
<dbReference type="EMBL" id="KV748775">
    <property type="protein sequence ID" value="OCL13170.1"/>
    <property type="molecule type" value="Genomic_DNA"/>
</dbReference>
<organism evidence="10 11">
    <name type="scientific">Glonium stellatum</name>
    <dbReference type="NCBI Taxonomy" id="574774"/>
    <lineage>
        <taxon>Eukaryota</taxon>
        <taxon>Fungi</taxon>
        <taxon>Dikarya</taxon>
        <taxon>Ascomycota</taxon>
        <taxon>Pezizomycotina</taxon>
        <taxon>Dothideomycetes</taxon>
        <taxon>Pleosporomycetidae</taxon>
        <taxon>Gloniales</taxon>
        <taxon>Gloniaceae</taxon>
        <taxon>Glonium</taxon>
    </lineage>
</organism>